<dbReference type="EMBL" id="BOOR01000043">
    <property type="protein sequence ID" value="GII56944.1"/>
    <property type="molecule type" value="Genomic_DNA"/>
</dbReference>
<sequence>MPHYYRVVQEPTRRNTAVFVDQSGRRSRILTATAIGSGALVVVLLLVVVTGVLGGTDLPGLGWPGKGPGAPAVQSTPSPRQLGGLTTPRPGAYPVATPPGTTAPGTPSSSAPSPSATQPRKTPTAPPKTPGQGKTPPASPGPPTDDNPGHGGTPPGQADKTHGPR</sequence>
<feature type="region of interest" description="Disordered" evidence="1">
    <location>
        <begin position="62"/>
        <end position="165"/>
    </location>
</feature>
<evidence type="ECO:0000256" key="2">
    <source>
        <dbReference type="SAM" id="Phobius"/>
    </source>
</evidence>
<keyword evidence="2" id="KW-0812">Transmembrane</keyword>
<keyword evidence="4" id="KW-1185">Reference proteome</keyword>
<keyword evidence="2" id="KW-1133">Transmembrane helix</keyword>
<evidence type="ECO:0000313" key="3">
    <source>
        <dbReference type="EMBL" id="GII56944.1"/>
    </source>
</evidence>
<evidence type="ECO:0000313" key="4">
    <source>
        <dbReference type="Proteomes" id="UP000605992"/>
    </source>
</evidence>
<protein>
    <submittedName>
        <fullName evidence="3">Uncharacterized protein</fullName>
    </submittedName>
</protein>
<comment type="caution">
    <text evidence="3">The sequence shown here is derived from an EMBL/GenBank/DDBJ whole genome shotgun (WGS) entry which is preliminary data.</text>
</comment>
<feature type="compositionally biased region" description="Low complexity" evidence="1">
    <location>
        <begin position="90"/>
        <end position="123"/>
    </location>
</feature>
<accession>A0A8J3XXQ7</accession>
<keyword evidence="2" id="KW-0472">Membrane</keyword>
<reference evidence="3" key="1">
    <citation type="submission" date="2021-01" db="EMBL/GenBank/DDBJ databases">
        <title>Whole genome shotgun sequence of Planotetraspora thailandica NBRC 104271.</title>
        <authorList>
            <person name="Komaki H."/>
            <person name="Tamura T."/>
        </authorList>
    </citation>
    <scope>NUCLEOTIDE SEQUENCE</scope>
    <source>
        <strain evidence="3">NBRC 104271</strain>
    </source>
</reference>
<dbReference type="AlphaFoldDB" id="A0A8J3XXQ7"/>
<gene>
    <name evidence="3" type="ORF">Pth03_53330</name>
</gene>
<name>A0A8J3XXQ7_9ACTN</name>
<proteinExistence type="predicted"/>
<dbReference type="Proteomes" id="UP000605992">
    <property type="component" value="Unassembled WGS sequence"/>
</dbReference>
<feature type="transmembrane region" description="Helical" evidence="2">
    <location>
        <begin position="29"/>
        <end position="53"/>
    </location>
</feature>
<organism evidence="3 4">
    <name type="scientific">Planotetraspora thailandica</name>
    <dbReference type="NCBI Taxonomy" id="487172"/>
    <lineage>
        <taxon>Bacteria</taxon>
        <taxon>Bacillati</taxon>
        <taxon>Actinomycetota</taxon>
        <taxon>Actinomycetes</taxon>
        <taxon>Streptosporangiales</taxon>
        <taxon>Streptosporangiaceae</taxon>
        <taxon>Planotetraspora</taxon>
    </lineage>
</organism>
<evidence type="ECO:0000256" key="1">
    <source>
        <dbReference type="SAM" id="MobiDB-lite"/>
    </source>
</evidence>